<dbReference type="Proteomes" id="UP001595457">
    <property type="component" value="Unassembled WGS sequence"/>
</dbReference>
<evidence type="ECO:0000256" key="1">
    <source>
        <dbReference type="SAM" id="SignalP"/>
    </source>
</evidence>
<comment type="caution">
    <text evidence="3">The sequence shown here is derived from an EMBL/GenBank/DDBJ whole genome shotgun (WGS) entry which is preliminary data.</text>
</comment>
<sequence length="173" mass="19230">MHRLFTIISLATLFGVPASVAGAEEPRIYGWVENGLILPENVQVKAKLDTGAKSSALAARGLERFEHRGEPWVRFKLKARSEESGEKGHLTFERKVVDEVKVQTLGGTETRPVVVMAVCVGERRYEERFVLNNKTKAKYALLLGRQTLERMGPVDANKRFTVKPACVAPAIAR</sequence>
<dbReference type="PANTHER" id="PTHR38037:SF2">
    <property type="entry name" value="ATP-DEPENDENT ZINC PROTEASE DOMAIN-CONTAINING PROTEIN-RELATED"/>
    <property type="match status" value="1"/>
</dbReference>
<keyword evidence="4" id="KW-1185">Reference proteome</keyword>
<accession>A0ABV7AVP9</accession>
<feature type="chain" id="PRO_5047224129" evidence="1">
    <location>
        <begin position="24"/>
        <end position="173"/>
    </location>
</feature>
<dbReference type="GO" id="GO:0006508">
    <property type="term" value="P:proteolysis"/>
    <property type="evidence" value="ECO:0007669"/>
    <property type="project" value="UniProtKB-KW"/>
</dbReference>
<feature type="signal peptide" evidence="1">
    <location>
        <begin position="1"/>
        <end position="23"/>
    </location>
</feature>
<feature type="domain" description="Retropepsin-like aspartic endopeptidase" evidence="2">
    <location>
        <begin position="28"/>
        <end position="162"/>
    </location>
</feature>
<dbReference type="InterPro" id="IPR021109">
    <property type="entry name" value="Peptidase_aspartic_dom_sf"/>
</dbReference>
<keyword evidence="3" id="KW-0645">Protease</keyword>
<organism evidence="3 4">
    <name type="scientific">Azotobacter bryophylli</name>
    <dbReference type="NCBI Taxonomy" id="1986537"/>
    <lineage>
        <taxon>Bacteria</taxon>
        <taxon>Pseudomonadati</taxon>
        <taxon>Pseudomonadota</taxon>
        <taxon>Gammaproteobacteria</taxon>
        <taxon>Pseudomonadales</taxon>
        <taxon>Pseudomonadaceae</taxon>
        <taxon>Azotobacter</taxon>
    </lineage>
</organism>
<dbReference type="Pfam" id="PF05618">
    <property type="entry name" value="Zn_protease"/>
    <property type="match status" value="1"/>
</dbReference>
<protein>
    <submittedName>
        <fullName evidence="3">ATP-dependent zinc protease</fullName>
    </submittedName>
</protein>
<dbReference type="PANTHER" id="PTHR38037">
    <property type="entry name" value="ZN_PROTEASE DOMAIN-CONTAINING PROTEIN"/>
    <property type="match status" value="1"/>
</dbReference>
<keyword evidence="1" id="KW-0732">Signal</keyword>
<keyword evidence="3" id="KW-0378">Hydrolase</keyword>
<dbReference type="Gene3D" id="2.40.70.10">
    <property type="entry name" value="Acid Proteases"/>
    <property type="match status" value="1"/>
</dbReference>
<proteinExistence type="predicted"/>
<evidence type="ECO:0000313" key="3">
    <source>
        <dbReference type="EMBL" id="MFC2972836.1"/>
    </source>
</evidence>
<dbReference type="RefSeq" id="WP_377814491.1">
    <property type="nucleotide sequence ID" value="NZ_JBHRSJ010000022.1"/>
</dbReference>
<dbReference type="InterPro" id="IPR008503">
    <property type="entry name" value="Asp_endopeptidase"/>
</dbReference>
<name>A0ABV7AVP9_9GAMM</name>
<evidence type="ECO:0000313" key="4">
    <source>
        <dbReference type="Proteomes" id="UP001595457"/>
    </source>
</evidence>
<dbReference type="EMBL" id="JBHRSJ010000022">
    <property type="protein sequence ID" value="MFC2972836.1"/>
    <property type="molecule type" value="Genomic_DNA"/>
</dbReference>
<evidence type="ECO:0000259" key="2">
    <source>
        <dbReference type="Pfam" id="PF05618"/>
    </source>
</evidence>
<gene>
    <name evidence="3" type="ORF">ACFOJE_11510</name>
</gene>
<reference evidence="4" key="1">
    <citation type="journal article" date="2019" name="Int. J. Syst. Evol. Microbiol.">
        <title>The Global Catalogue of Microorganisms (GCM) 10K type strain sequencing project: providing services to taxonomists for standard genome sequencing and annotation.</title>
        <authorList>
            <consortium name="The Broad Institute Genomics Platform"/>
            <consortium name="The Broad Institute Genome Sequencing Center for Infectious Disease"/>
            <person name="Wu L."/>
            <person name="Ma J."/>
        </authorList>
    </citation>
    <scope>NUCLEOTIDE SEQUENCE [LARGE SCALE GENOMIC DNA]</scope>
    <source>
        <strain evidence="4">KCTC 62195</strain>
    </source>
</reference>
<dbReference type="SUPFAM" id="SSF50630">
    <property type="entry name" value="Acid proteases"/>
    <property type="match status" value="1"/>
</dbReference>
<dbReference type="GO" id="GO:0008233">
    <property type="term" value="F:peptidase activity"/>
    <property type="evidence" value="ECO:0007669"/>
    <property type="project" value="UniProtKB-KW"/>
</dbReference>